<keyword evidence="2" id="KW-0812">Transmembrane</keyword>
<dbReference type="AlphaFoldDB" id="A0A7W7M9W3"/>
<dbReference type="RefSeq" id="WP_203759245.1">
    <property type="nucleotide sequence ID" value="NZ_BAABFG010000005.1"/>
</dbReference>
<gene>
    <name evidence="3" type="ORF">BJY16_005796</name>
</gene>
<proteinExistence type="predicted"/>
<sequence length="404" mass="43598">MNGYLTALRDYANFNGRARRAEYWSFRLVDGLISIFLIGLAIVVDDRAPSIGPAFTGIYFLYAIGTVLPSWAATVRRLHDTDRSGANLLLALIPLVGGFVLLVLLCLASTRGPNRYGPDPTGYVPPGFPPPGPVPPGFAPPGFPPPAAGAGVPYPGQPYPYPPQPQPFIQSKGKFALRLILAPILLIAVCMFGGPALMDLARDDSGDDKPATPAGTTSAGPRDGASKVRGVATKGSRKSTAPLREIDDLTRVCDGFYYPDAPRYTGLAPHPIVTAKRNRLLFDHWTATPSFQVPDGAWPGAKDAWRPTDPAKVQLVACADQVATGPKVNTCHVDKPPSDVTMKEAVFSVTLYEVATRNRLAQAKVTGDDKECGFIAIFVDENDQAYTEISDQRMWETLKKYVED</sequence>
<dbReference type="Proteomes" id="UP000546162">
    <property type="component" value="Unassembled WGS sequence"/>
</dbReference>
<keyword evidence="4" id="KW-1185">Reference proteome</keyword>
<dbReference type="PANTHER" id="PTHR34980:SF2">
    <property type="entry name" value="INNER MEMBRANE PROTEIN YHAH-RELATED"/>
    <property type="match status" value="1"/>
</dbReference>
<protein>
    <submittedName>
        <fullName evidence="3">Uncharacterized membrane protein YhaH (DUF805 family)</fullName>
    </submittedName>
</protein>
<feature type="compositionally biased region" description="Pro residues" evidence="1">
    <location>
        <begin position="137"/>
        <end position="147"/>
    </location>
</feature>
<dbReference type="InterPro" id="IPR008523">
    <property type="entry name" value="DUF805"/>
</dbReference>
<accession>A0A7W7M9W3</accession>
<organism evidence="3 4">
    <name type="scientific">Actinoplanes octamycinicus</name>
    <dbReference type="NCBI Taxonomy" id="135948"/>
    <lineage>
        <taxon>Bacteria</taxon>
        <taxon>Bacillati</taxon>
        <taxon>Actinomycetota</taxon>
        <taxon>Actinomycetes</taxon>
        <taxon>Micromonosporales</taxon>
        <taxon>Micromonosporaceae</taxon>
        <taxon>Actinoplanes</taxon>
    </lineage>
</organism>
<feature type="transmembrane region" description="Helical" evidence="2">
    <location>
        <begin position="85"/>
        <end position="108"/>
    </location>
</feature>
<keyword evidence="2" id="KW-0472">Membrane</keyword>
<evidence type="ECO:0000256" key="2">
    <source>
        <dbReference type="SAM" id="Phobius"/>
    </source>
</evidence>
<feature type="transmembrane region" description="Helical" evidence="2">
    <location>
        <begin position="175"/>
        <end position="198"/>
    </location>
</feature>
<dbReference type="EMBL" id="JACHNB010000001">
    <property type="protein sequence ID" value="MBB4742337.1"/>
    <property type="molecule type" value="Genomic_DNA"/>
</dbReference>
<dbReference type="GO" id="GO:0005886">
    <property type="term" value="C:plasma membrane"/>
    <property type="evidence" value="ECO:0007669"/>
    <property type="project" value="TreeGrafter"/>
</dbReference>
<evidence type="ECO:0000313" key="4">
    <source>
        <dbReference type="Proteomes" id="UP000546162"/>
    </source>
</evidence>
<reference evidence="3 4" key="1">
    <citation type="submission" date="2020-08" db="EMBL/GenBank/DDBJ databases">
        <title>Sequencing the genomes of 1000 actinobacteria strains.</title>
        <authorList>
            <person name="Klenk H.-P."/>
        </authorList>
    </citation>
    <scope>NUCLEOTIDE SEQUENCE [LARGE SCALE GENOMIC DNA]</scope>
    <source>
        <strain evidence="3 4">DSM 45809</strain>
    </source>
</reference>
<evidence type="ECO:0000256" key="1">
    <source>
        <dbReference type="SAM" id="MobiDB-lite"/>
    </source>
</evidence>
<feature type="region of interest" description="Disordered" evidence="1">
    <location>
        <begin position="137"/>
        <end position="165"/>
    </location>
</feature>
<name>A0A7W7M9W3_9ACTN</name>
<feature type="transmembrane region" description="Helical" evidence="2">
    <location>
        <begin position="51"/>
        <end position="73"/>
    </location>
</feature>
<keyword evidence="2" id="KW-1133">Transmembrane helix</keyword>
<evidence type="ECO:0000313" key="3">
    <source>
        <dbReference type="EMBL" id="MBB4742337.1"/>
    </source>
</evidence>
<dbReference type="PANTHER" id="PTHR34980">
    <property type="entry name" value="INNER MEMBRANE PROTEIN-RELATED-RELATED"/>
    <property type="match status" value="1"/>
</dbReference>
<dbReference type="Pfam" id="PF05656">
    <property type="entry name" value="DUF805"/>
    <property type="match status" value="1"/>
</dbReference>
<feature type="compositionally biased region" description="Pro residues" evidence="1">
    <location>
        <begin position="155"/>
        <end position="165"/>
    </location>
</feature>
<feature type="region of interest" description="Disordered" evidence="1">
    <location>
        <begin position="203"/>
        <end position="239"/>
    </location>
</feature>
<comment type="caution">
    <text evidence="3">The sequence shown here is derived from an EMBL/GenBank/DDBJ whole genome shotgun (WGS) entry which is preliminary data.</text>
</comment>
<feature type="transmembrane region" description="Helical" evidence="2">
    <location>
        <begin position="24"/>
        <end position="44"/>
    </location>
</feature>